<comment type="caution">
    <text evidence="2">The sequence shown here is derived from an EMBL/GenBank/DDBJ whole genome shotgun (WGS) entry which is preliminary data.</text>
</comment>
<dbReference type="InterPro" id="IPR039422">
    <property type="entry name" value="MarR/SlyA-like"/>
</dbReference>
<accession>H0R3K5</accession>
<dbReference type="InterPro" id="IPR000835">
    <property type="entry name" value="HTH_MarR-typ"/>
</dbReference>
<dbReference type="OrthoDB" id="4629660at2"/>
<dbReference type="GO" id="GO:0003700">
    <property type="term" value="F:DNA-binding transcription factor activity"/>
    <property type="evidence" value="ECO:0007669"/>
    <property type="project" value="InterPro"/>
</dbReference>
<dbReference type="PANTHER" id="PTHR33164">
    <property type="entry name" value="TRANSCRIPTIONAL REGULATOR, MARR FAMILY"/>
    <property type="match status" value="1"/>
</dbReference>
<dbReference type="InterPro" id="IPR036388">
    <property type="entry name" value="WH-like_DNA-bd_sf"/>
</dbReference>
<dbReference type="GO" id="GO:0006950">
    <property type="term" value="P:response to stress"/>
    <property type="evidence" value="ECO:0007669"/>
    <property type="project" value="TreeGrafter"/>
</dbReference>
<dbReference type="EMBL" id="BAEH01000092">
    <property type="protein sequence ID" value="GAB19656.1"/>
    <property type="molecule type" value="Genomic_DNA"/>
</dbReference>
<keyword evidence="3" id="KW-1185">Reference proteome</keyword>
<evidence type="ECO:0000259" key="1">
    <source>
        <dbReference type="PROSITE" id="PS50995"/>
    </source>
</evidence>
<dbReference type="SMART" id="SM00347">
    <property type="entry name" value="HTH_MARR"/>
    <property type="match status" value="1"/>
</dbReference>
<name>H0R3K5_9ACTN</name>
<dbReference type="eggNOG" id="COG1846">
    <property type="taxonomic scope" value="Bacteria"/>
</dbReference>
<evidence type="ECO:0000313" key="2">
    <source>
        <dbReference type="EMBL" id="GAB19656.1"/>
    </source>
</evidence>
<dbReference type="RefSeq" id="WP_007318991.1">
    <property type="nucleotide sequence ID" value="NZ_BAEH01000092.1"/>
</dbReference>
<reference evidence="2 3" key="1">
    <citation type="submission" date="2011-12" db="EMBL/GenBank/DDBJ databases">
        <title>Whole genome shotgun sequence of Gordonia effusa NBRC 100432.</title>
        <authorList>
            <person name="Yoshida I."/>
            <person name="Takarada H."/>
            <person name="Hosoyama A."/>
            <person name="Tsuchikane K."/>
            <person name="Katsumata H."/>
            <person name="Yamazaki S."/>
            <person name="Fujita N."/>
        </authorList>
    </citation>
    <scope>NUCLEOTIDE SEQUENCE [LARGE SCALE GENOMIC DNA]</scope>
    <source>
        <strain evidence="2 3">NBRC 100432</strain>
    </source>
</reference>
<dbReference type="AlphaFoldDB" id="H0R3K5"/>
<gene>
    <name evidence="2" type="ORF">GOEFS_092_00810</name>
</gene>
<dbReference type="Gene3D" id="1.10.10.10">
    <property type="entry name" value="Winged helix-like DNA-binding domain superfamily/Winged helix DNA-binding domain"/>
    <property type="match status" value="1"/>
</dbReference>
<protein>
    <submittedName>
        <fullName evidence="2">Putative MarR family transcriptional regulator</fullName>
    </submittedName>
</protein>
<dbReference type="Proteomes" id="UP000035034">
    <property type="component" value="Unassembled WGS sequence"/>
</dbReference>
<dbReference type="PANTHER" id="PTHR33164:SF106">
    <property type="entry name" value="TRANSCRIPTIONAL REGULATORY PROTEIN"/>
    <property type="match status" value="1"/>
</dbReference>
<sequence>MSERAQLETSLSSAIRALTAESEQIGRIFARQHSLGANDFQALLRIMVADSAGEPTTAGRLAASLGLTSAAMTYLVDRMVASGHIRREPDPHDRRRLTLHYDARGMELAREFFGPLGELTHETLSGFSDEDLATTGNVLDALIEAMVRYSAEFEG</sequence>
<organism evidence="2 3">
    <name type="scientific">Gordonia effusa NBRC 100432</name>
    <dbReference type="NCBI Taxonomy" id="1077974"/>
    <lineage>
        <taxon>Bacteria</taxon>
        <taxon>Bacillati</taxon>
        <taxon>Actinomycetota</taxon>
        <taxon>Actinomycetes</taxon>
        <taxon>Mycobacteriales</taxon>
        <taxon>Gordoniaceae</taxon>
        <taxon>Gordonia</taxon>
    </lineage>
</organism>
<dbReference type="PROSITE" id="PS50995">
    <property type="entry name" value="HTH_MARR_2"/>
    <property type="match status" value="1"/>
</dbReference>
<dbReference type="InterPro" id="IPR036390">
    <property type="entry name" value="WH_DNA-bd_sf"/>
</dbReference>
<dbReference type="SUPFAM" id="SSF46785">
    <property type="entry name" value="Winged helix' DNA-binding domain"/>
    <property type="match status" value="1"/>
</dbReference>
<feature type="domain" description="HTH marR-type" evidence="1">
    <location>
        <begin position="4"/>
        <end position="144"/>
    </location>
</feature>
<evidence type="ECO:0000313" key="3">
    <source>
        <dbReference type="Proteomes" id="UP000035034"/>
    </source>
</evidence>
<dbReference type="Pfam" id="PF12802">
    <property type="entry name" value="MarR_2"/>
    <property type="match status" value="1"/>
</dbReference>
<proteinExistence type="predicted"/>
<dbReference type="STRING" id="1077974.GOEFS_092_00810"/>